<evidence type="ECO:0000256" key="1">
    <source>
        <dbReference type="ARBA" id="ARBA00001946"/>
    </source>
</evidence>
<accession>A0A9X2D0N7</accession>
<dbReference type="InterPro" id="IPR000537">
    <property type="entry name" value="UbiA_prenyltransferase"/>
</dbReference>
<dbReference type="GO" id="GO:0006744">
    <property type="term" value="P:ubiquinone biosynthetic process"/>
    <property type="evidence" value="ECO:0007669"/>
    <property type="project" value="UniProtKB-UniRule"/>
</dbReference>
<evidence type="ECO:0000256" key="9">
    <source>
        <dbReference type="ARBA" id="ARBA00022989"/>
    </source>
</evidence>
<keyword evidence="9 11" id="KW-1133">Transmembrane helix</keyword>
<dbReference type="AlphaFoldDB" id="A0A9X2D0N7"/>
<keyword evidence="7 11" id="KW-0831">Ubiquinone biosynthesis</keyword>
<dbReference type="EC" id="2.5.1.39" evidence="11 12"/>
<dbReference type="Pfam" id="PF01040">
    <property type="entry name" value="UbiA"/>
    <property type="match status" value="1"/>
</dbReference>
<dbReference type="FunFam" id="1.20.120.1780:FF:000001">
    <property type="entry name" value="4-hydroxybenzoate octaprenyltransferase"/>
    <property type="match status" value="1"/>
</dbReference>
<name>A0A9X2D0N7_9GAMM</name>
<dbReference type="HAMAP" id="MF_01635">
    <property type="entry name" value="UbiA"/>
    <property type="match status" value="1"/>
</dbReference>
<dbReference type="InterPro" id="IPR044878">
    <property type="entry name" value="UbiA_sf"/>
</dbReference>
<dbReference type="Proteomes" id="UP001139721">
    <property type="component" value="Unassembled WGS sequence"/>
</dbReference>
<dbReference type="EMBL" id="JAJKBJ010000009">
    <property type="protein sequence ID" value="MCL9684253.1"/>
    <property type="molecule type" value="Genomic_DNA"/>
</dbReference>
<keyword evidence="5 11" id="KW-0997">Cell inner membrane</keyword>
<feature type="transmembrane region" description="Helical" evidence="11">
    <location>
        <begin position="163"/>
        <end position="183"/>
    </location>
</feature>
<sequence>MIKWSAYWRLLRFNRPAGTLLLWYPTAWALWIANEGFPPFKLLFLFFIGTVLMRAAGCVFNDIADRHIDKHVARTKLRPLTSGEVSLPEAFVLLIMLLLGALEVAINLPSTCFYLAVIALLITLLYPFCKRFLKAPQMVLGLAFSMGIPMAYSASGASLNNGFFILFLINFAWILAYDTMYAMTDREDDLKIGVKSTAIYFASYDRLIIGLLLVFLHGLWLYWALASHARVGFYGCWFAAALILIYQQKLINKRVPQDCFKAFLVSVYYGLLMWLAVGVALLDSA</sequence>
<evidence type="ECO:0000256" key="12">
    <source>
        <dbReference type="NCBIfam" id="TIGR01474"/>
    </source>
</evidence>
<comment type="catalytic activity">
    <reaction evidence="11">
        <text>all-trans-octaprenyl diphosphate + 4-hydroxybenzoate = 4-hydroxy-3-(all-trans-octaprenyl)benzoate + diphosphate</text>
        <dbReference type="Rhea" id="RHEA:27782"/>
        <dbReference type="ChEBI" id="CHEBI:1617"/>
        <dbReference type="ChEBI" id="CHEBI:17879"/>
        <dbReference type="ChEBI" id="CHEBI:33019"/>
        <dbReference type="ChEBI" id="CHEBI:57711"/>
        <dbReference type="EC" id="2.5.1.39"/>
    </reaction>
</comment>
<dbReference type="RefSeq" id="WP_250421161.1">
    <property type="nucleotide sequence ID" value="NZ_JAJKBJ010000009.1"/>
</dbReference>
<reference evidence="13" key="1">
    <citation type="submission" date="2021-11" db="EMBL/GenBank/DDBJ databases">
        <title>Legionella maioricencis sp. nov., a new species isolated from hot water samples in Mallorca.</title>
        <authorList>
            <person name="Crespi S."/>
            <person name="Drasar V."/>
            <person name="Salva-Serra F."/>
            <person name="Jaen-Luchoro D."/>
            <person name="Pineiro-Iglesias B."/>
            <person name="Aliaga F."/>
            <person name="Fernandez-Juarez V."/>
            <person name="Coll G."/>
            <person name="Moore E.R.B."/>
            <person name="Bennasar-Figueras A."/>
        </authorList>
    </citation>
    <scope>NUCLEOTIDE SEQUENCE</scope>
    <source>
        <strain evidence="13">HCPI-6</strain>
    </source>
</reference>
<comment type="cofactor">
    <cofactor evidence="1 11">
        <name>Mg(2+)</name>
        <dbReference type="ChEBI" id="CHEBI:18420"/>
    </cofactor>
</comment>
<feature type="transmembrane region" description="Helical" evidence="11">
    <location>
        <begin position="138"/>
        <end position="157"/>
    </location>
</feature>
<evidence type="ECO:0000256" key="6">
    <source>
        <dbReference type="ARBA" id="ARBA00022679"/>
    </source>
</evidence>
<feature type="transmembrane region" description="Helical" evidence="11">
    <location>
        <begin position="231"/>
        <end position="247"/>
    </location>
</feature>
<dbReference type="FunFam" id="1.10.357.140:FF:000008">
    <property type="entry name" value="4-hydroxybenzoate octaprenyltransferase"/>
    <property type="match status" value="1"/>
</dbReference>
<keyword evidence="11" id="KW-0460">Magnesium</keyword>
<proteinExistence type="inferred from homology"/>
<evidence type="ECO:0000256" key="11">
    <source>
        <dbReference type="HAMAP-Rule" id="MF_01635"/>
    </source>
</evidence>
<evidence type="ECO:0000313" key="13">
    <source>
        <dbReference type="EMBL" id="MCL9684253.1"/>
    </source>
</evidence>
<dbReference type="GO" id="GO:0005886">
    <property type="term" value="C:plasma membrane"/>
    <property type="evidence" value="ECO:0007669"/>
    <property type="project" value="UniProtKB-SubCell"/>
</dbReference>
<dbReference type="PANTHER" id="PTHR11048:SF28">
    <property type="entry name" value="4-HYDROXYBENZOATE POLYPRENYLTRANSFERASE, MITOCHONDRIAL"/>
    <property type="match status" value="1"/>
</dbReference>
<comment type="caution">
    <text evidence="13">The sequence shown here is derived from an EMBL/GenBank/DDBJ whole genome shotgun (WGS) entry which is preliminary data.</text>
</comment>
<dbReference type="InterPro" id="IPR039653">
    <property type="entry name" value="Prenyltransferase"/>
</dbReference>
<comment type="subcellular location">
    <subcellularLocation>
        <location evidence="11">Cell inner membrane</location>
        <topology evidence="11">Multi-pass membrane protein</topology>
    </subcellularLocation>
    <subcellularLocation>
        <location evidence="2">Membrane</location>
        <topology evidence="2">Multi-pass membrane protein</topology>
    </subcellularLocation>
</comment>
<feature type="transmembrane region" description="Helical" evidence="11">
    <location>
        <begin position="39"/>
        <end position="64"/>
    </location>
</feature>
<dbReference type="CDD" id="cd13959">
    <property type="entry name" value="PT_UbiA_COQ2"/>
    <property type="match status" value="1"/>
</dbReference>
<evidence type="ECO:0000256" key="8">
    <source>
        <dbReference type="ARBA" id="ARBA00022692"/>
    </source>
</evidence>
<dbReference type="PANTHER" id="PTHR11048">
    <property type="entry name" value="PRENYLTRANSFERASES"/>
    <property type="match status" value="1"/>
</dbReference>
<evidence type="ECO:0000256" key="7">
    <source>
        <dbReference type="ARBA" id="ARBA00022688"/>
    </source>
</evidence>
<evidence type="ECO:0000313" key="14">
    <source>
        <dbReference type="Proteomes" id="UP001139721"/>
    </source>
</evidence>
<evidence type="ECO:0000256" key="4">
    <source>
        <dbReference type="ARBA" id="ARBA00022475"/>
    </source>
</evidence>
<gene>
    <name evidence="11 13" type="primary">ubiA</name>
    <name evidence="13" type="ORF">LOX96_09130</name>
</gene>
<dbReference type="InterPro" id="IPR030470">
    <property type="entry name" value="UbiA_prenylTrfase_CS"/>
</dbReference>
<comment type="pathway">
    <text evidence="11">Cofactor biosynthesis; ubiquinone biosynthesis.</text>
</comment>
<keyword evidence="8 11" id="KW-0812">Transmembrane</keyword>
<protein>
    <recommendedName>
        <fullName evidence="11 12">4-hydroxybenzoate octaprenyltransferase</fullName>
        <ecNumber evidence="11 12">2.5.1.39</ecNumber>
    </recommendedName>
    <alternativeName>
        <fullName evidence="11">4-HB polyprenyltransferase</fullName>
    </alternativeName>
</protein>
<comment type="function">
    <text evidence="11">Catalyzes the prenylation of para-hydroxybenzoate (PHB) with an all-trans polyprenyl group. Mediates the second step in the final reaction sequence of ubiquinone-8 (UQ-8) biosynthesis, which is the condensation of the polyisoprenoid side chain with PHB, generating the first membrane-bound Q intermediate 3-octaprenyl-4-hydroxybenzoate.</text>
</comment>
<keyword evidence="10 11" id="KW-0472">Membrane</keyword>
<comment type="similarity">
    <text evidence="3 11">Belongs to the UbiA prenyltransferase family.</text>
</comment>
<evidence type="ECO:0000256" key="10">
    <source>
        <dbReference type="ARBA" id="ARBA00023136"/>
    </source>
</evidence>
<keyword evidence="6 11" id="KW-0808">Transferase</keyword>
<dbReference type="Gene3D" id="1.20.120.1780">
    <property type="entry name" value="UbiA prenyltransferase"/>
    <property type="match status" value="1"/>
</dbReference>
<keyword evidence="14" id="KW-1185">Reference proteome</keyword>
<evidence type="ECO:0000256" key="2">
    <source>
        <dbReference type="ARBA" id="ARBA00004141"/>
    </source>
</evidence>
<dbReference type="PROSITE" id="PS00943">
    <property type="entry name" value="UBIA"/>
    <property type="match status" value="1"/>
</dbReference>
<dbReference type="NCBIfam" id="TIGR01474">
    <property type="entry name" value="ubiA_proteo"/>
    <property type="match status" value="1"/>
</dbReference>
<evidence type="ECO:0000256" key="3">
    <source>
        <dbReference type="ARBA" id="ARBA00005985"/>
    </source>
</evidence>
<feature type="transmembrane region" description="Helical" evidence="11">
    <location>
        <begin position="259"/>
        <end position="282"/>
    </location>
</feature>
<feature type="transmembrane region" description="Helical" evidence="11">
    <location>
        <begin position="108"/>
        <end position="126"/>
    </location>
</feature>
<dbReference type="InterPro" id="IPR006370">
    <property type="entry name" value="HB_polyprenyltransferase-like"/>
</dbReference>
<organism evidence="13 14">
    <name type="scientific">Legionella maioricensis</name>
    <dbReference type="NCBI Taxonomy" id="2896528"/>
    <lineage>
        <taxon>Bacteria</taxon>
        <taxon>Pseudomonadati</taxon>
        <taxon>Pseudomonadota</taxon>
        <taxon>Gammaproteobacteria</taxon>
        <taxon>Legionellales</taxon>
        <taxon>Legionellaceae</taxon>
        <taxon>Legionella</taxon>
    </lineage>
</organism>
<feature type="transmembrane region" description="Helical" evidence="11">
    <location>
        <begin position="204"/>
        <end position="225"/>
    </location>
</feature>
<dbReference type="Gene3D" id="1.10.357.140">
    <property type="entry name" value="UbiA prenyltransferase"/>
    <property type="match status" value="1"/>
</dbReference>
<dbReference type="GO" id="GO:0008412">
    <property type="term" value="F:4-hydroxybenzoate polyprenyltransferase activity"/>
    <property type="evidence" value="ECO:0007669"/>
    <property type="project" value="UniProtKB-UniRule"/>
</dbReference>
<feature type="transmembrane region" description="Helical" evidence="11">
    <location>
        <begin position="85"/>
        <end position="102"/>
    </location>
</feature>
<keyword evidence="4 11" id="KW-1003">Cell membrane</keyword>
<evidence type="ECO:0000256" key="5">
    <source>
        <dbReference type="ARBA" id="ARBA00022519"/>
    </source>
</evidence>